<dbReference type="Pfam" id="PF13520">
    <property type="entry name" value="AA_permease_2"/>
    <property type="match status" value="1"/>
</dbReference>
<dbReference type="GO" id="GO:0005886">
    <property type="term" value="C:plasma membrane"/>
    <property type="evidence" value="ECO:0007669"/>
    <property type="project" value="UniProtKB-SubCell"/>
</dbReference>
<dbReference type="PANTHER" id="PTHR42770:SF18">
    <property type="entry name" value="ARGININE_AGMATINE ANTIPORTER"/>
    <property type="match status" value="1"/>
</dbReference>
<dbReference type="PIRSF" id="PIRSF006060">
    <property type="entry name" value="AA_transporter"/>
    <property type="match status" value="1"/>
</dbReference>
<keyword evidence="4 6" id="KW-1133">Transmembrane helix</keyword>
<dbReference type="Gene3D" id="1.20.1740.10">
    <property type="entry name" value="Amino acid/polyamine transporter I"/>
    <property type="match status" value="1"/>
</dbReference>
<dbReference type="InterPro" id="IPR050367">
    <property type="entry name" value="APC_superfamily"/>
</dbReference>
<evidence type="ECO:0000256" key="1">
    <source>
        <dbReference type="ARBA" id="ARBA00004651"/>
    </source>
</evidence>
<feature type="transmembrane region" description="Helical" evidence="6">
    <location>
        <begin position="352"/>
        <end position="371"/>
    </location>
</feature>
<feature type="transmembrane region" description="Helical" evidence="6">
    <location>
        <begin position="383"/>
        <end position="402"/>
    </location>
</feature>
<proteinExistence type="predicted"/>
<dbReference type="InterPro" id="IPR002293">
    <property type="entry name" value="AA/rel_permease1"/>
</dbReference>
<dbReference type="AlphaFoldDB" id="A0A1X6WK25"/>
<feature type="transmembrane region" description="Helical" evidence="6">
    <location>
        <begin position="12"/>
        <end position="31"/>
    </location>
</feature>
<dbReference type="EMBL" id="FWFD01000003">
    <property type="protein sequence ID" value="SLM84663.1"/>
    <property type="molecule type" value="Genomic_DNA"/>
</dbReference>
<dbReference type="OrthoDB" id="3181223at2"/>
<feature type="transmembrane region" description="Helical" evidence="6">
    <location>
        <begin position="85"/>
        <end position="105"/>
    </location>
</feature>
<evidence type="ECO:0000313" key="7">
    <source>
        <dbReference type="EMBL" id="SLM84663.1"/>
    </source>
</evidence>
<evidence type="ECO:0000256" key="5">
    <source>
        <dbReference type="ARBA" id="ARBA00023136"/>
    </source>
</evidence>
<evidence type="ECO:0000256" key="6">
    <source>
        <dbReference type="SAM" id="Phobius"/>
    </source>
</evidence>
<dbReference type="RefSeq" id="WP_086950318.1">
    <property type="nucleotide sequence ID" value="NZ_FWFD01000003.1"/>
</dbReference>
<feature type="transmembrane region" description="Helical" evidence="6">
    <location>
        <begin position="155"/>
        <end position="176"/>
    </location>
</feature>
<feature type="transmembrane region" description="Helical" evidence="6">
    <location>
        <begin position="196"/>
        <end position="219"/>
    </location>
</feature>
<sequence length="436" mass="46317">MSSETENAKFSLSGATLYGINAVVGSGIFLLPRTIYMDLGPASLLAMLFDAVLVLLLAVCFAEVSCYFDKNGGAFQYSKSAFGDFVGFIVGLLGWFVTIIAWSAMAAGFAKLLIMAFPALKGMNTFISIALVILLSIINSTGLKSSKIFTITVTIAKLIPIVAFVFISIFFLKGGFDNGNFTPFLRLKEGMSLSKALGSTSMTIFYAFIGFEALPVVAGEMRDAKKNMPRAILGSITVVSVLYFMIIAGTIAMLGVGILESGAPVQDAFGQMVGPWGKWIISVGALISILGLNVGDSMMIPRYGASIADEGLLPKVFAKKNSKEAPYVAIIVSCVLTSGLLLTGSFEQLAELSVVFRFIQYIPTALAVIFLRKKNPDAKTAFRLPLGPTIPILAIVVSIWMLKEGANSSSLIAGGVGIVIAGILYFVLNGSKKQTS</sequence>
<gene>
    <name evidence="7" type="ORF">FM121_01125</name>
</gene>
<feature type="transmembrane region" description="Helical" evidence="6">
    <location>
        <begin position="276"/>
        <end position="294"/>
    </location>
</feature>
<feature type="transmembrane region" description="Helical" evidence="6">
    <location>
        <begin position="231"/>
        <end position="256"/>
    </location>
</feature>
<keyword evidence="2" id="KW-1003">Cell membrane</keyword>
<keyword evidence="5 6" id="KW-0472">Membrane</keyword>
<dbReference type="GO" id="GO:0022857">
    <property type="term" value="F:transmembrane transporter activity"/>
    <property type="evidence" value="ECO:0007669"/>
    <property type="project" value="InterPro"/>
</dbReference>
<name>A0A1X6WK25_9ENTE</name>
<reference evidence="8" key="1">
    <citation type="submission" date="2017-02" db="EMBL/GenBank/DDBJ databases">
        <authorList>
            <person name="Dridi B."/>
        </authorList>
    </citation>
    <scope>NUCLEOTIDE SEQUENCE [LARGE SCALE GENOMIC DNA]</scope>
    <source>
        <strain evidence="8">bH819</strain>
    </source>
</reference>
<keyword evidence="3 6" id="KW-0812">Transmembrane</keyword>
<protein>
    <submittedName>
        <fullName evidence="7">Putative cationic amino acid transporter protein</fullName>
    </submittedName>
</protein>
<evidence type="ECO:0000313" key="8">
    <source>
        <dbReference type="Proteomes" id="UP000195918"/>
    </source>
</evidence>
<dbReference type="Proteomes" id="UP000195918">
    <property type="component" value="Unassembled WGS sequence"/>
</dbReference>
<accession>A0A1X6WK25</accession>
<evidence type="ECO:0000256" key="2">
    <source>
        <dbReference type="ARBA" id="ARBA00022475"/>
    </source>
</evidence>
<feature type="transmembrane region" description="Helical" evidence="6">
    <location>
        <begin position="325"/>
        <end position="346"/>
    </location>
</feature>
<organism evidence="7 8">
    <name type="scientific">Vagococcus fluvialis bH819</name>
    <dbReference type="NCBI Taxonomy" id="1255619"/>
    <lineage>
        <taxon>Bacteria</taxon>
        <taxon>Bacillati</taxon>
        <taxon>Bacillota</taxon>
        <taxon>Bacilli</taxon>
        <taxon>Lactobacillales</taxon>
        <taxon>Enterococcaceae</taxon>
        <taxon>Vagococcus</taxon>
    </lineage>
</organism>
<keyword evidence="8" id="KW-1185">Reference proteome</keyword>
<comment type="subcellular location">
    <subcellularLocation>
        <location evidence="1">Cell membrane</location>
        <topology evidence="1">Multi-pass membrane protein</topology>
    </subcellularLocation>
</comment>
<evidence type="ECO:0000256" key="3">
    <source>
        <dbReference type="ARBA" id="ARBA00022692"/>
    </source>
</evidence>
<evidence type="ECO:0000256" key="4">
    <source>
        <dbReference type="ARBA" id="ARBA00022989"/>
    </source>
</evidence>
<feature type="transmembrane region" description="Helical" evidence="6">
    <location>
        <begin position="408"/>
        <end position="428"/>
    </location>
</feature>
<dbReference type="PANTHER" id="PTHR42770">
    <property type="entry name" value="AMINO ACID TRANSPORTER-RELATED"/>
    <property type="match status" value="1"/>
</dbReference>
<feature type="transmembrane region" description="Helical" evidence="6">
    <location>
        <begin position="43"/>
        <end position="64"/>
    </location>
</feature>